<sequence length="167" mass="18833">MTDVMEKIFKPEDQRISMEELKKHKYVGLADPSESKKKTEDVTTSDKEMSERENQPSKEITKSPSNSNERMLTIQKELIPSVHTKKAIDISQKLRSAVGEHSMRALVTTIEQSIDEIKKLAVQGVKASENPRGEGVSDENNKDDQCVDELKKLLHVVTKALENINTT</sequence>
<evidence type="ECO:0000313" key="3">
    <source>
        <dbReference type="Proteomes" id="UP000023152"/>
    </source>
</evidence>
<comment type="caution">
    <text evidence="2">The sequence shown here is derived from an EMBL/GenBank/DDBJ whole genome shotgun (WGS) entry which is preliminary data.</text>
</comment>
<name>X6LAL3_RETFI</name>
<feature type="compositionally biased region" description="Basic and acidic residues" evidence="1">
    <location>
        <begin position="33"/>
        <end position="61"/>
    </location>
</feature>
<accession>X6LAL3</accession>
<keyword evidence="3" id="KW-1185">Reference proteome</keyword>
<evidence type="ECO:0000256" key="1">
    <source>
        <dbReference type="SAM" id="MobiDB-lite"/>
    </source>
</evidence>
<dbReference type="EMBL" id="ASPP01045035">
    <property type="protein sequence ID" value="ETN99067.1"/>
    <property type="molecule type" value="Genomic_DNA"/>
</dbReference>
<evidence type="ECO:0000313" key="2">
    <source>
        <dbReference type="EMBL" id="ETN99067.1"/>
    </source>
</evidence>
<dbReference type="Proteomes" id="UP000023152">
    <property type="component" value="Unassembled WGS sequence"/>
</dbReference>
<proteinExistence type="predicted"/>
<organism evidence="2 3">
    <name type="scientific">Reticulomyxa filosa</name>
    <dbReference type="NCBI Taxonomy" id="46433"/>
    <lineage>
        <taxon>Eukaryota</taxon>
        <taxon>Sar</taxon>
        <taxon>Rhizaria</taxon>
        <taxon>Retaria</taxon>
        <taxon>Foraminifera</taxon>
        <taxon>Monothalamids</taxon>
        <taxon>Reticulomyxidae</taxon>
        <taxon>Reticulomyxa</taxon>
    </lineage>
</organism>
<dbReference type="AlphaFoldDB" id="X6LAL3"/>
<protein>
    <submittedName>
        <fullName evidence="2">Uncharacterized protein</fullName>
    </submittedName>
</protein>
<reference evidence="2 3" key="1">
    <citation type="journal article" date="2013" name="Curr. Biol.">
        <title>The Genome of the Foraminiferan Reticulomyxa filosa.</title>
        <authorList>
            <person name="Glockner G."/>
            <person name="Hulsmann N."/>
            <person name="Schleicher M."/>
            <person name="Noegel A.A."/>
            <person name="Eichinger L."/>
            <person name="Gallinger C."/>
            <person name="Pawlowski J."/>
            <person name="Sierra R."/>
            <person name="Euteneuer U."/>
            <person name="Pillet L."/>
            <person name="Moustafa A."/>
            <person name="Platzer M."/>
            <person name="Groth M."/>
            <person name="Szafranski K."/>
            <person name="Schliwa M."/>
        </authorList>
    </citation>
    <scope>NUCLEOTIDE SEQUENCE [LARGE SCALE GENOMIC DNA]</scope>
</reference>
<feature type="region of interest" description="Disordered" evidence="1">
    <location>
        <begin position="21"/>
        <end position="71"/>
    </location>
</feature>
<gene>
    <name evidence="2" type="ORF">RFI_38421</name>
</gene>